<protein>
    <submittedName>
        <fullName evidence="1">Uncharacterized protein</fullName>
    </submittedName>
</protein>
<sequence length="143" mass="16151">MDETQYEGSKEMLSPKDAAMSKIREEAIEKIKTESGLSEEEFQEILDSFHYGSTYVDNGQFRFRFRGHEIVGYGGVSSHMNPARKDGVSGMIYSISIDGKKVPETQLREFEAKFGPVIKGLSMLSNKDTEEVASREEVDDLLR</sequence>
<organism evidence="1 2">
    <name type="scientific">Candidatus Yanofskybacteria bacterium RIFCSPLOWO2_01_FULL_49_17</name>
    <dbReference type="NCBI Taxonomy" id="1802700"/>
    <lineage>
        <taxon>Bacteria</taxon>
        <taxon>Candidatus Yanofskyibacteriota</taxon>
    </lineage>
</organism>
<dbReference type="EMBL" id="MGKO01000004">
    <property type="protein sequence ID" value="OGN27961.1"/>
    <property type="molecule type" value="Genomic_DNA"/>
</dbReference>
<dbReference type="Proteomes" id="UP000178444">
    <property type="component" value="Unassembled WGS sequence"/>
</dbReference>
<evidence type="ECO:0000313" key="1">
    <source>
        <dbReference type="EMBL" id="OGN27961.1"/>
    </source>
</evidence>
<accession>A0A1F8GRN1</accession>
<name>A0A1F8GRN1_9BACT</name>
<proteinExistence type="predicted"/>
<dbReference type="AlphaFoldDB" id="A0A1F8GRN1"/>
<evidence type="ECO:0000313" key="2">
    <source>
        <dbReference type="Proteomes" id="UP000178444"/>
    </source>
</evidence>
<comment type="caution">
    <text evidence="1">The sequence shown here is derived from an EMBL/GenBank/DDBJ whole genome shotgun (WGS) entry which is preliminary data.</text>
</comment>
<reference evidence="1 2" key="1">
    <citation type="journal article" date="2016" name="Nat. Commun.">
        <title>Thousands of microbial genomes shed light on interconnected biogeochemical processes in an aquifer system.</title>
        <authorList>
            <person name="Anantharaman K."/>
            <person name="Brown C.T."/>
            <person name="Hug L.A."/>
            <person name="Sharon I."/>
            <person name="Castelle C.J."/>
            <person name="Probst A.J."/>
            <person name="Thomas B.C."/>
            <person name="Singh A."/>
            <person name="Wilkins M.J."/>
            <person name="Karaoz U."/>
            <person name="Brodie E.L."/>
            <person name="Williams K.H."/>
            <person name="Hubbard S.S."/>
            <person name="Banfield J.F."/>
        </authorList>
    </citation>
    <scope>NUCLEOTIDE SEQUENCE [LARGE SCALE GENOMIC DNA]</scope>
</reference>
<gene>
    <name evidence="1" type="ORF">A2941_02945</name>
</gene>